<evidence type="ECO:0008006" key="4">
    <source>
        <dbReference type="Google" id="ProtNLM"/>
    </source>
</evidence>
<protein>
    <recommendedName>
        <fullName evidence="4">Reverse transcriptase</fullName>
    </recommendedName>
</protein>
<evidence type="ECO:0000313" key="2">
    <source>
        <dbReference type="EMBL" id="KAL3687926.1"/>
    </source>
</evidence>
<dbReference type="EMBL" id="JBJQOH010000004">
    <property type="protein sequence ID" value="KAL3687926.1"/>
    <property type="molecule type" value="Genomic_DNA"/>
</dbReference>
<dbReference type="PANTHER" id="PTHR33116">
    <property type="entry name" value="REVERSE TRANSCRIPTASE ZINC-BINDING DOMAIN-CONTAINING PROTEIN-RELATED-RELATED"/>
    <property type="match status" value="1"/>
</dbReference>
<comment type="caution">
    <text evidence="2">The sequence shown here is derived from an EMBL/GenBank/DDBJ whole genome shotgun (WGS) entry which is preliminary data.</text>
</comment>
<evidence type="ECO:0000256" key="1">
    <source>
        <dbReference type="SAM" id="MobiDB-lite"/>
    </source>
</evidence>
<keyword evidence="3" id="KW-1185">Reference proteome</keyword>
<reference evidence="2 3" key="1">
    <citation type="submission" date="2024-09" db="EMBL/GenBank/DDBJ databases">
        <title>Chromosome-scale assembly of Riccia sorocarpa.</title>
        <authorList>
            <person name="Paukszto L."/>
        </authorList>
    </citation>
    <scope>NUCLEOTIDE SEQUENCE [LARGE SCALE GENOMIC DNA]</scope>
    <source>
        <strain evidence="2">LP-2024</strain>
        <tissue evidence="2">Aerial parts of the thallus</tissue>
    </source>
</reference>
<dbReference type="Proteomes" id="UP001633002">
    <property type="component" value="Unassembled WGS sequence"/>
</dbReference>
<feature type="region of interest" description="Disordered" evidence="1">
    <location>
        <begin position="172"/>
        <end position="209"/>
    </location>
</feature>
<name>A0ABD3HCZ8_9MARC</name>
<sequence length="209" mass="23340">MQLRPGAVPTWMAQAGCEIATPGRSFVYLGVSTSSPINEENIAAEIVQKLMKKLKHWSNRFLSWPAKTLLLKHVLAATPLYQLLSVGLCKDGLDDLERLCRNFLWGWTEEGNPKHALVAWERIVQSKEGGGLGWTRFRDMSDAVNTRLVCRLLEGGDAEWLHDAVENAEKLAQDSDEAQLADGKRRTGRENVNAAGEGDLPDFRRSKLK</sequence>
<evidence type="ECO:0000313" key="3">
    <source>
        <dbReference type="Proteomes" id="UP001633002"/>
    </source>
</evidence>
<accession>A0ABD3HCZ8</accession>
<gene>
    <name evidence="2" type="ORF">R1sor_014235</name>
</gene>
<proteinExistence type="predicted"/>
<dbReference type="PANTHER" id="PTHR33116:SF86">
    <property type="entry name" value="REVERSE TRANSCRIPTASE DOMAIN-CONTAINING PROTEIN"/>
    <property type="match status" value="1"/>
</dbReference>
<organism evidence="2 3">
    <name type="scientific">Riccia sorocarpa</name>
    <dbReference type="NCBI Taxonomy" id="122646"/>
    <lineage>
        <taxon>Eukaryota</taxon>
        <taxon>Viridiplantae</taxon>
        <taxon>Streptophyta</taxon>
        <taxon>Embryophyta</taxon>
        <taxon>Marchantiophyta</taxon>
        <taxon>Marchantiopsida</taxon>
        <taxon>Marchantiidae</taxon>
        <taxon>Marchantiales</taxon>
        <taxon>Ricciaceae</taxon>
        <taxon>Riccia</taxon>
    </lineage>
</organism>
<dbReference type="AlphaFoldDB" id="A0ABD3HCZ8"/>